<keyword evidence="5 9" id="KW-0653">Protein transport</keyword>
<keyword evidence="3 9" id="KW-0813">Transport</keyword>
<evidence type="ECO:0000256" key="5">
    <source>
        <dbReference type="ARBA" id="ARBA00022927"/>
    </source>
</evidence>
<keyword evidence="8 9" id="KW-0472">Membrane</keyword>
<dbReference type="PRINTS" id="PR01651">
    <property type="entry name" value="SECGEXPORT"/>
</dbReference>
<evidence type="ECO:0000313" key="10">
    <source>
        <dbReference type="EMBL" id="SEU11281.1"/>
    </source>
</evidence>
<comment type="subcellular location">
    <subcellularLocation>
        <location evidence="9">Cell membrane</location>
        <topology evidence="9">Multi-pass membrane protein</topology>
    </subcellularLocation>
    <subcellularLocation>
        <location evidence="1">Membrane</location>
        <topology evidence="1">Multi-pass membrane protein</topology>
    </subcellularLocation>
</comment>
<keyword evidence="4 9" id="KW-0812">Transmembrane</keyword>
<sequence>MAVAEIILSVIYVILGVAISAVILMQEGKSQGLGALGGIADSYWGKNKGRSMEGALEKFTKYGAMAFMLITIAMNVILKAQGA</sequence>
<dbReference type="GeneID" id="93277339"/>
<dbReference type="Pfam" id="PF03840">
    <property type="entry name" value="SecG"/>
    <property type="match status" value="1"/>
</dbReference>
<evidence type="ECO:0000256" key="8">
    <source>
        <dbReference type="ARBA" id="ARBA00023136"/>
    </source>
</evidence>
<name>A0A1I0JN91_9FIRM</name>
<evidence type="ECO:0000256" key="3">
    <source>
        <dbReference type="ARBA" id="ARBA00022448"/>
    </source>
</evidence>
<feature type="transmembrane region" description="Helical" evidence="9">
    <location>
        <begin position="6"/>
        <end position="25"/>
    </location>
</feature>
<dbReference type="Proteomes" id="UP000198508">
    <property type="component" value="Unassembled WGS sequence"/>
</dbReference>
<evidence type="ECO:0000313" key="11">
    <source>
        <dbReference type="Proteomes" id="UP000198508"/>
    </source>
</evidence>
<proteinExistence type="inferred from homology"/>
<evidence type="ECO:0000256" key="9">
    <source>
        <dbReference type="RuleBase" id="RU365087"/>
    </source>
</evidence>
<evidence type="ECO:0000256" key="4">
    <source>
        <dbReference type="ARBA" id="ARBA00022692"/>
    </source>
</evidence>
<feature type="transmembrane region" description="Helical" evidence="9">
    <location>
        <begin position="59"/>
        <end position="78"/>
    </location>
</feature>
<comment type="similarity">
    <text evidence="2 9">Belongs to the SecG family.</text>
</comment>
<dbReference type="GO" id="GO:0005886">
    <property type="term" value="C:plasma membrane"/>
    <property type="evidence" value="ECO:0007669"/>
    <property type="project" value="UniProtKB-SubCell"/>
</dbReference>
<comment type="function">
    <text evidence="9">Involved in protein export. Participates in an early event of protein translocation.</text>
</comment>
<dbReference type="RefSeq" id="WP_092369434.1">
    <property type="nucleotide sequence ID" value="NZ_CABJCG010000003.1"/>
</dbReference>
<gene>
    <name evidence="10" type="ORF">SAMN05216313_13217</name>
</gene>
<dbReference type="EMBL" id="FOIM01000032">
    <property type="protein sequence ID" value="SEU11281.1"/>
    <property type="molecule type" value="Genomic_DNA"/>
</dbReference>
<evidence type="ECO:0000256" key="6">
    <source>
        <dbReference type="ARBA" id="ARBA00022989"/>
    </source>
</evidence>
<dbReference type="NCBIfam" id="TIGR00810">
    <property type="entry name" value="secG"/>
    <property type="match status" value="1"/>
</dbReference>
<keyword evidence="7 9" id="KW-0811">Translocation</keyword>
<evidence type="ECO:0000256" key="1">
    <source>
        <dbReference type="ARBA" id="ARBA00004141"/>
    </source>
</evidence>
<keyword evidence="9" id="KW-1003">Cell membrane</keyword>
<keyword evidence="6 9" id="KW-1133">Transmembrane helix</keyword>
<evidence type="ECO:0000256" key="2">
    <source>
        <dbReference type="ARBA" id="ARBA00008445"/>
    </source>
</evidence>
<organism evidence="10 11">
    <name type="scientific">Enterocloster lavalensis</name>
    <dbReference type="NCBI Taxonomy" id="460384"/>
    <lineage>
        <taxon>Bacteria</taxon>
        <taxon>Bacillati</taxon>
        <taxon>Bacillota</taxon>
        <taxon>Clostridia</taxon>
        <taxon>Lachnospirales</taxon>
        <taxon>Lachnospiraceae</taxon>
        <taxon>Enterocloster</taxon>
    </lineage>
</organism>
<dbReference type="STRING" id="460384.SAMN05216313_13217"/>
<dbReference type="GO" id="GO:0009306">
    <property type="term" value="P:protein secretion"/>
    <property type="evidence" value="ECO:0007669"/>
    <property type="project" value="UniProtKB-UniRule"/>
</dbReference>
<dbReference type="InterPro" id="IPR004692">
    <property type="entry name" value="SecG"/>
</dbReference>
<dbReference type="GO" id="GO:0015450">
    <property type="term" value="F:protein-transporting ATPase activity"/>
    <property type="evidence" value="ECO:0007669"/>
    <property type="project" value="UniProtKB-UniRule"/>
</dbReference>
<dbReference type="AlphaFoldDB" id="A0A1I0JN91"/>
<keyword evidence="11" id="KW-1185">Reference proteome</keyword>
<evidence type="ECO:0000256" key="7">
    <source>
        <dbReference type="ARBA" id="ARBA00023010"/>
    </source>
</evidence>
<protein>
    <recommendedName>
        <fullName evidence="9">Protein-export membrane protein SecG</fullName>
    </recommendedName>
</protein>
<reference evidence="11" key="1">
    <citation type="submission" date="2016-10" db="EMBL/GenBank/DDBJ databases">
        <authorList>
            <person name="Varghese N."/>
            <person name="Submissions S."/>
        </authorList>
    </citation>
    <scope>NUCLEOTIDE SEQUENCE [LARGE SCALE GENOMIC DNA]</scope>
    <source>
        <strain evidence="11">NLAE-zl-G277</strain>
    </source>
</reference>
<accession>A0A1I0JN91</accession>